<feature type="compositionally biased region" description="Low complexity" evidence="2">
    <location>
        <begin position="550"/>
        <end position="564"/>
    </location>
</feature>
<evidence type="ECO:0000256" key="2">
    <source>
        <dbReference type="SAM" id="MobiDB-lite"/>
    </source>
</evidence>
<accession>A0A485KFY5</accession>
<feature type="compositionally biased region" description="Acidic residues" evidence="2">
    <location>
        <begin position="863"/>
        <end position="880"/>
    </location>
</feature>
<dbReference type="EMBL" id="VJMH01003490">
    <property type="protein sequence ID" value="KAF0705802.1"/>
    <property type="molecule type" value="Genomic_DNA"/>
</dbReference>
<dbReference type="Proteomes" id="UP000332933">
    <property type="component" value="Unassembled WGS sequence"/>
</dbReference>
<gene>
    <name evidence="4" type="primary">Aste57867_6959</name>
    <name evidence="3" type="ORF">As57867_006937</name>
    <name evidence="4" type="ORF">ASTE57867_6959</name>
</gene>
<evidence type="ECO:0000313" key="3">
    <source>
        <dbReference type="EMBL" id="KAF0705802.1"/>
    </source>
</evidence>
<feature type="compositionally biased region" description="Low complexity" evidence="2">
    <location>
        <begin position="213"/>
        <end position="239"/>
    </location>
</feature>
<dbReference type="AlphaFoldDB" id="A0A485KFY5"/>
<proteinExistence type="predicted"/>
<sequence length="880" mass="98142">MMEALKPEFDEPLELFSTAKSSDGLNFPLGSDIPSQEASAATSVDEPLDLVGGVDTESKEEDDDDDNEMLAYVKQVVYETRGPLYLDLCSRTPPHLGALVKSFRTAADGAKGEAEKSGLVHIGDLVLSLNNVDCTVLPFQQIILEAKNAAFPLVMRVLPKLYVPEYFPITIAPSRHVSEAEPPSSTPNTRWGSFGQMLDIRTKRVSLTDSMRGSIASPPSGSTPPTASPVSTSSSAGWSQPPPTPQHNHDNFQQKFKLWQDSINLDKVMTSSSTLFKLMGGSHSGKKERDEWSQWLELATIAPLEPDNAWHTATLQLVSSGKAMGVEDGEVQCQWYRIDPDTPTQWRLLRGATHRTYQRSIDDLGATIAITCHVTRLDAKSKMKMLEMPAPVLADPSIEDTTRMMVEAGAASFSATLASSELDSFQLKVDKTHVVVIKISEDDLRTVVDVPYNGNFHIYLDPEDAMRFVLRFQPSGDVLGDDSDVQPSKTPLNLSMLHLHAQSASTRDMIASTLRSFRAKHIANDDETKARDAERQYGGILVDKSMLQQSVDNSTTSDTASDSIDGGDEKPRHQSKPPPQAQHQDELVELKRQLASQAVVIKATQNERNLMAIAVEVRERKLEEQRDANKGLLAHVDALRAELKSVKVAVERSKKVESHAQALATELLQLRQDKLRLEAQVASIQTQEHAIEAQWIQADEDCRTVRAELAAQQAQHMKILEERNSLKAKTADLTKEMRRLLKNGRTLVDIETQLKERTQLQIDLALAKADVKRYEDEMNEFKDALNCHVKQRGMGDVEMQRVLSQNMELQRLVAHFSSSLTASQDEVAKLKKKLQEQSPMRVHMKTQRQLQTSTSFKRNEQVVFDEDDEDDEDESEDDAH</sequence>
<reference evidence="3" key="2">
    <citation type="submission" date="2019-06" db="EMBL/GenBank/DDBJ databases">
        <title>Genomics analysis of Aphanomyces spp. identifies a new class of oomycete effector associated with host adaptation.</title>
        <authorList>
            <person name="Gaulin E."/>
        </authorList>
    </citation>
    <scope>NUCLEOTIDE SEQUENCE</scope>
    <source>
        <strain evidence="3">CBS 578.67</strain>
    </source>
</reference>
<feature type="region of interest" description="Disordered" evidence="2">
    <location>
        <begin position="544"/>
        <end position="584"/>
    </location>
</feature>
<feature type="region of interest" description="Disordered" evidence="2">
    <location>
        <begin position="26"/>
        <end position="66"/>
    </location>
</feature>
<protein>
    <submittedName>
        <fullName evidence="4">Aste57867_6959 protein</fullName>
    </submittedName>
</protein>
<feature type="compositionally biased region" description="Polar residues" evidence="2">
    <location>
        <begin position="33"/>
        <end position="42"/>
    </location>
</feature>
<dbReference type="OrthoDB" id="73771at2759"/>
<feature type="coiled-coil region" evidence="1">
    <location>
        <begin position="587"/>
        <end position="791"/>
    </location>
</feature>
<name>A0A485KFY5_9STRA</name>
<feature type="region of interest" description="Disordered" evidence="2">
    <location>
        <begin position="834"/>
        <end position="880"/>
    </location>
</feature>
<evidence type="ECO:0000313" key="4">
    <source>
        <dbReference type="EMBL" id="VFT83911.1"/>
    </source>
</evidence>
<evidence type="ECO:0000256" key="1">
    <source>
        <dbReference type="SAM" id="Coils"/>
    </source>
</evidence>
<feature type="compositionally biased region" description="Polar residues" evidence="2">
    <location>
        <begin position="847"/>
        <end position="856"/>
    </location>
</feature>
<evidence type="ECO:0000313" key="5">
    <source>
        <dbReference type="Proteomes" id="UP000332933"/>
    </source>
</evidence>
<organism evidence="4 5">
    <name type="scientific">Aphanomyces stellatus</name>
    <dbReference type="NCBI Taxonomy" id="120398"/>
    <lineage>
        <taxon>Eukaryota</taxon>
        <taxon>Sar</taxon>
        <taxon>Stramenopiles</taxon>
        <taxon>Oomycota</taxon>
        <taxon>Saprolegniomycetes</taxon>
        <taxon>Saprolegniales</taxon>
        <taxon>Verrucalvaceae</taxon>
        <taxon>Aphanomyces</taxon>
    </lineage>
</organism>
<reference evidence="4 5" key="1">
    <citation type="submission" date="2019-03" db="EMBL/GenBank/DDBJ databases">
        <authorList>
            <person name="Gaulin E."/>
            <person name="Dumas B."/>
        </authorList>
    </citation>
    <scope>NUCLEOTIDE SEQUENCE [LARGE SCALE GENOMIC DNA]</scope>
    <source>
        <strain evidence="4">CBS 568.67</strain>
    </source>
</reference>
<feature type="region of interest" description="Disordered" evidence="2">
    <location>
        <begin position="209"/>
        <end position="250"/>
    </location>
</feature>
<dbReference type="EMBL" id="CAADRA010003502">
    <property type="protein sequence ID" value="VFT83911.1"/>
    <property type="molecule type" value="Genomic_DNA"/>
</dbReference>
<keyword evidence="5" id="KW-1185">Reference proteome</keyword>
<keyword evidence="1" id="KW-0175">Coiled coil</keyword>